<dbReference type="PROSITE" id="PS50292">
    <property type="entry name" value="PEROXIDASE_3"/>
    <property type="match status" value="1"/>
</dbReference>
<dbReference type="PANTHER" id="PTHR11475">
    <property type="entry name" value="OXIDASE/PEROXIDASE"/>
    <property type="match status" value="1"/>
</dbReference>
<organism evidence="1 2">
    <name type="scientific">Staurois parvus</name>
    <dbReference type="NCBI Taxonomy" id="386267"/>
    <lineage>
        <taxon>Eukaryota</taxon>
        <taxon>Metazoa</taxon>
        <taxon>Chordata</taxon>
        <taxon>Craniata</taxon>
        <taxon>Vertebrata</taxon>
        <taxon>Euteleostomi</taxon>
        <taxon>Amphibia</taxon>
        <taxon>Batrachia</taxon>
        <taxon>Anura</taxon>
        <taxon>Neobatrachia</taxon>
        <taxon>Ranoidea</taxon>
        <taxon>Ranidae</taxon>
        <taxon>Staurois</taxon>
    </lineage>
</organism>
<dbReference type="InterPro" id="IPR019791">
    <property type="entry name" value="Haem_peroxidase_animal"/>
</dbReference>
<comment type="caution">
    <text evidence="1">The sequence shown here is derived from an EMBL/GenBank/DDBJ whole genome shotgun (WGS) entry which is preliminary data.</text>
</comment>
<dbReference type="EMBL" id="CATNWA010017561">
    <property type="protein sequence ID" value="CAI9601382.1"/>
    <property type="molecule type" value="Genomic_DNA"/>
</dbReference>
<dbReference type="PRINTS" id="PR00457">
    <property type="entry name" value="ANPEROXIDASE"/>
</dbReference>
<dbReference type="InterPro" id="IPR010255">
    <property type="entry name" value="Haem_peroxidase_sf"/>
</dbReference>
<keyword evidence="2" id="KW-1185">Reference proteome</keyword>
<evidence type="ECO:0008006" key="3">
    <source>
        <dbReference type="Google" id="ProtNLM"/>
    </source>
</evidence>
<proteinExistence type="predicted"/>
<dbReference type="SUPFAM" id="SSF48113">
    <property type="entry name" value="Heme-dependent peroxidases"/>
    <property type="match status" value="1"/>
</dbReference>
<accession>A0ABN9FXB8</accession>
<dbReference type="Pfam" id="PF03098">
    <property type="entry name" value="An_peroxidase"/>
    <property type="match status" value="1"/>
</dbReference>
<evidence type="ECO:0000313" key="1">
    <source>
        <dbReference type="EMBL" id="CAI9601382.1"/>
    </source>
</evidence>
<sequence length="166" mass="18583">SFVDASQVYGSDLTLATKLRNTTNNLGLLAINQNYTDNGRSFLPFSGNNGDICTITNKSAGIPCFLAGDSRVSEQLGLTTFHTLFLREHNRIAIQLNKLNPHWSGERLYQETRKIIGSMMQKITYKDWLPLLLGSEMSHVLPTHTGYNDNEDPRVSNAFTLAFRMG</sequence>
<dbReference type="Gene3D" id="1.10.640.10">
    <property type="entry name" value="Haem peroxidase domain superfamily, animal type"/>
    <property type="match status" value="1"/>
</dbReference>
<dbReference type="InterPro" id="IPR037120">
    <property type="entry name" value="Haem_peroxidase_sf_animal"/>
</dbReference>
<gene>
    <name evidence="1" type="ORF">SPARVUS_LOCUS12972257</name>
</gene>
<dbReference type="PANTHER" id="PTHR11475:SF63">
    <property type="entry name" value="EOSINOPHIL PEROXIDASE"/>
    <property type="match status" value="1"/>
</dbReference>
<dbReference type="Proteomes" id="UP001162483">
    <property type="component" value="Unassembled WGS sequence"/>
</dbReference>
<evidence type="ECO:0000313" key="2">
    <source>
        <dbReference type="Proteomes" id="UP001162483"/>
    </source>
</evidence>
<reference evidence="1" key="1">
    <citation type="submission" date="2023-05" db="EMBL/GenBank/DDBJ databases">
        <authorList>
            <person name="Stuckert A."/>
        </authorList>
    </citation>
    <scope>NUCLEOTIDE SEQUENCE</scope>
</reference>
<protein>
    <recommendedName>
        <fullName evidence="3">Peroxidase</fullName>
    </recommendedName>
</protein>
<feature type="non-terminal residue" evidence="1">
    <location>
        <position position="1"/>
    </location>
</feature>
<name>A0ABN9FXB8_9NEOB</name>
<feature type="non-terminal residue" evidence="1">
    <location>
        <position position="166"/>
    </location>
</feature>